<dbReference type="Pfam" id="PF00629">
    <property type="entry name" value="MAM"/>
    <property type="match status" value="1"/>
</dbReference>
<dbReference type="CDD" id="cd06263">
    <property type="entry name" value="MAM"/>
    <property type="match status" value="1"/>
</dbReference>
<accession>A0A8S3U472</accession>
<keyword evidence="3" id="KW-1185">Reference proteome</keyword>
<protein>
    <recommendedName>
        <fullName evidence="1">MAM domain-containing protein</fullName>
    </recommendedName>
</protein>
<evidence type="ECO:0000313" key="2">
    <source>
        <dbReference type="EMBL" id="CAG2238701.1"/>
    </source>
</evidence>
<reference evidence="2" key="1">
    <citation type="submission" date="2021-03" db="EMBL/GenBank/DDBJ databases">
        <authorList>
            <person name="Bekaert M."/>
        </authorList>
    </citation>
    <scope>NUCLEOTIDE SEQUENCE</scope>
</reference>
<dbReference type="SMART" id="SM00137">
    <property type="entry name" value="MAM"/>
    <property type="match status" value="1"/>
</dbReference>
<name>A0A8S3U472_MYTED</name>
<dbReference type="Proteomes" id="UP000683360">
    <property type="component" value="Unassembled WGS sequence"/>
</dbReference>
<sequence>MIVQTSKYRLTDKCLAANGRCGRNPGTCADTFDSGWTQQGICCNGGPCCQRPASAAEGDYYIYIETSIPRNNGDQAILTTEDVSFPVSSWCLTFQYHMYGRSIGDLEVFAGEKLSNLTSLWKRTGEQPDPLLWKNASITIPEYINTVITIEGVMATLAYGDIAIDDITLNPGTCKVTLLLMMSLSMLEHVVSITSFRGDITIDDVTLNPGTCKVTLLLIMSLSILEHVVSITSFRGGITIDDVTLNAGTCKVPLLLMMSLSMRVHELSITSFRGDITNDDITINADTYNKYYVLQGDITIDDITLNPVTCSKYNVIQR</sequence>
<comment type="caution">
    <text evidence="2">The sequence shown here is derived from an EMBL/GenBank/DDBJ whole genome shotgun (WGS) entry which is preliminary data.</text>
</comment>
<dbReference type="PANTHER" id="PTHR23282:SF101">
    <property type="entry name" value="MAM DOMAIN-CONTAINING PROTEIN"/>
    <property type="match status" value="1"/>
</dbReference>
<dbReference type="PROSITE" id="PS50060">
    <property type="entry name" value="MAM_2"/>
    <property type="match status" value="1"/>
</dbReference>
<dbReference type="AlphaFoldDB" id="A0A8S3U472"/>
<dbReference type="Gene3D" id="2.60.120.200">
    <property type="match status" value="1"/>
</dbReference>
<dbReference type="EMBL" id="CAJPWZ010002478">
    <property type="protein sequence ID" value="CAG2238701.1"/>
    <property type="molecule type" value="Genomic_DNA"/>
</dbReference>
<dbReference type="SUPFAM" id="SSF49899">
    <property type="entry name" value="Concanavalin A-like lectins/glucanases"/>
    <property type="match status" value="1"/>
</dbReference>
<proteinExistence type="predicted"/>
<dbReference type="GO" id="GO:0016020">
    <property type="term" value="C:membrane"/>
    <property type="evidence" value="ECO:0007669"/>
    <property type="project" value="InterPro"/>
</dbReference>
<evidence type="ECO:0000313" key="3">
    <source>
        <dbReference type="Proteomes" id="UP000683360"/>
    </source>
</evidence>
<dbReference type="InterPro" id="IPR013320">
    <property type="entry name" value="ConA-like_dom_sf"/>
</dbReference>
<dbReference type="PANTHER" id="PTHR23282">
    <property type="entry name" value="APICAL ENDOSOMAL GLYCOPROTEIN PRECURSOR"/>
    <property type="match status" value="1"/>
</dbReference>
<organism evidence="2 3">
    <name type="scientific">Mytilus edulis</name>
    <name type="common">Blue mussel</name>
    <dbReference type="NCBI Taxonomy" id="6550"/>
    <lineage>
        <taxon>Eukaryota</taxon>
        <taxon>Metazoa</taxon>
        <taxon>Spiralia</taxon>
        <taxon>Lophotrochozoa</taxon>
        <taxon>Mollusca</taxon>
        <taxon>Bivalvia</taxon>
        <taxon>Autobranchia</taxon>
        <taxon>Pteriomorphia</taxon>
        <taxon>Mytilida</taxon>
        <taxon>Mytiloidea</taxon>
        <taxon>Mytilidae</taxon>
        <taxon>Mytilinae</taxon>
        <taxon>Mytilus</taxon>
    </lineage>
</organism>
<dbReference type="InterPro" id="IPR000998">
    <property type="entry name" value="MAM_dom"/>
</dbReference>
<dbReference type="OrthoDB" id="6123585at2759"/>
<evidence type="ECO:0000259" key="1">
    <source>
        <dbReference type="PROSITE" id="PS50060"/>
    </source>
</evidence>
<feature type="domain" description="MAM" evidence="1">
    <location>
        <begin position="12"/>
        <end position="176"/>
    </location>
</feature>
<dbReference type="InterPro" id="IPR051560">
    <property type="entry name" value="MAM_domain-containing"/>
</dbReference>
<gene>
    <name evidence="2" type="ORF">MEDL_51103</name>
</gene>